<feature type="domain" description="GRF-type" evidence="6">
    <location>
        <begin position="23"/>
        <end position="68"/>
    </location>
</feature>
<reference evidence="7 8" key="2">
    <citation type="submission" date="2024-10" db="EMBL/GenBank/DDBJ databases">
        <authorList>
            <person name="Ryan C."/>
        </authorList>
    </citation>
    <scope>NUCLEOTIDE SEQUENCE [LARGE SCALE GENOMIC DNA]</scope>
</reference>
<keyword evidence="5" id="KW-0812">Transmembrane</keyword>
<dbReference type="AlphaFoldDB" id="A0ABC8WPZ9"/>
<keyword evidence="5" id="KW-1133">Transmembrane helix</keyword>
<name>A0ABC8WPZ9_9POAL</name>
<gene>
    <name evidence="7" type="ORF">URODEC1_LOCUS15268</name>
</gene>
<reference evidence="8" key="1">
    <citation type="submission" date="2024-06" db="EMBL/GenBank/DDBJ databases">
        <authorList>
            <person name="Ryan C."/>
        </authorList>
    </citation>
    <scope>NUCLEOTIDE SEQUENCE [LARGE SCALE GENOMIC DNA]</scope>
</reference>
<dbReference type="Proteomes" id="UP001497457">
    <property type="component" value="Chromosome 12b"/>
</dbReference>
<dbReference type="PANTHER" id="PTHR33680:SF7">
    <property type="entry name" value="OS02G0474200 PROTEIN"/>
    <property type="match status" value="1"/>
</dbReference>
<proteinExistence type="predicted"/>
<dbReference type="InterPro" id="IPR010666">
    <property type="entry name" value="Znf_GRF"/>
</dbReference>
<evidence type="ECO:0000313" key="8">
    <source>
        <dbReference type="Proteomes" id="UP001497457"/>
    </source>
</evidence>
<dbReference type="PANTHER" id="PTHR33680">
    <property type="entry name" value="OS07G0190500 PROTEIN"/>
    <property type="match status" value="1"/>
</dbReference>
<keyword evidence="2 4" id="KW-0863">Zinc-finger</keyword>
<evidence type="ECO:0000259" key="6">
    <source>
        <dbReference type="PROSITE" id="PS51999"/>
    </source>
</evidence>
<keyword evidence="5" id="KW-0472">Membrane</keyword>
<organism evidence="7 8">
    <name type="scientific">Urochloa decumbens</name>
    <dbReference type="NCBI Taxonomy" id="240449"/>
    <lineage>
        <taxon>Eukaryota</taxon>
        <taxon>Viridiplantae</taxon>
        <taxon>Streptophyta</taxon>
        <taxon>Embryophyta</taxon>
        <taxon>Tracheophyta</taxon>
        <taxon>Spermatophyta</taxon>
        <taxon>Magnoliopsida</taxon>
        <taxon>Liliopsida</taxon>
        <taxon>Poales</taxon>
        <taxon>Poaceae</taxon>
        <taxon>PACMAD clade</taxon>
        <taxon>Panicoideae</taxon>
        <taxon>Panicodae</taxon>
        <taxon>Paniceae</taxon>
        <taxon>Melinidinae</taxon>
        <taxon>Urochloa</taxon>
    </lineage>
</organism>
<keyword evidence="1" id="KW-0479">Metal-binding</keyword>
<protein>
    <recommendedName>
        <fullName evidence="6">GRF-type domain-containing protein</fullName>
    </recommendedName>
</protein>
<keyword evidence="8" id="KW-1185">Reference proteome</keyword>
<dbReference type="GO" id="GO:0008270">
    <property type="term" value="F:zinc ion binding"/>
    <property type="evidence" value="ECO:0007669"/>
    <property type="project" value="UniProtKB-KW"/>
</dbReference>
<dbReference type="EMBL" id="OZ075122">
    <property type="protein sequence ID" value="CAL4911891.1"/>
    <property type="molecule type" value="Genomic_DNA"/>
</dbReference>
<evidence type="ECO:0000256" key="5">
    <source>
        <dbReference type="SAM" id="Phobius"/>
    </source>
</evidence>
<evidence type="ECO:0000313" key="7">
    <source>
        <dbReference type="EMBL" id="CAL4911891.1"/>
    </source>
</evidence>
<evidence type="ECO:0000256" key="1">
    <source>
        <dbReference type="ARBA" id="ARBA00022723"/>
    </source>
</evidence>
<feature type="transmembrane region" description="Helical" evidence="5">
    <location>
        <begin position="140"/>
        <end position="161"/>
    </location>
</feature>
<evidence type="ECO:0000256" key="3">
    <source>
        <dbReference type="ARBA" id="ARBA00022833"/>
    </source>
</evidence>
<keyword evidence="3" id="KW-0862">Zinc</keyword>
<dbReference type="PROSITE" id="PS51999">
    <property type="entry name" value="ZF_GRF"/>
    <property type="match status" value="1"/>
</dbReference>
<accession>A0ABC8WPZ9</accession>
<sequence>MGGDSSGSASDPQGGCGLPLIWCTECGRSQVLRRISQKPWSLGHVFYCCPFYKRNGTGCPFWFWEEDYAVVAENVGNAVVERVAGQGFGTRNRFARGAMEGRGAMDGRGAMLGKAVMQGDWNKENELVCIGKEVVRFLKAICLLCGCLLFVMFLILVVQVMK</sequence>
<evidence type="ECO:0000256" key="4">
    <source>
        <dbReference type="PROSITE-ProRule" id="PRU01343"/>
    </source>
</evidence>
<evidence type="ECO:0000256" key="2">
    <source>
        <dbReference type="ARBA" id="ARBA00022771"/>
    </source>
</evidence>